<dbReference type="Pfam" id="PF00589">
    <property type="entry name" value="Phage_integrase"/>
    <property type="match status" value="1"/>
</dbReference>
<organism evidence="8">
    <name type="scientific">Microcystis aeruginosa (strain PCC 7806)</name>
    <dbReference type="NCBI Taxonomy" id="267872"/>
    <lineage>
        <taxon>Bacteria</taxon>
        <taxon>Bacillati</taxon>
        <taxon>Cyanobacteriota</taxon>
        <taxon>Cyanophyceae</taxon>
        <taxon>Oscillatoriophycideae</taxon>
        <taxon>Chroococcales</taxon>
        <taxon>Microcystaceae</taxon>
        <taxon>Microcystis</taxon>
    </lineage>
</organism>
<evidence type="ECO:0000256" key="2">
    <source>
        <dbReference type="ARBA" id="ARBA00022908"/>
    </source>
</evidence>
<keyword evidence="2" id="KW-0229">DNA integration</keyword>
<dbReference type="InterPro" id="IPR013762">
    <property type="entry name" value="Integrase-like_cat_sf"/>
</dbReference>
<dbReference type="InterPro" id="IPR044068">
    <property type="entry name" value="CB"/>
</dbReference>
<feature type="domain" description="Tyr recombinase" evidence="6">
    <location>
        <begin position="143"/>
        <end position="329"/>
    </location>
</feature>
<dbReference type="PANTHER" id="PTHR30349:SF64">
    <property type="entry name" value="PROPHAGE INTEGRASE INTD-RELATED"/>
    <property type="match status" value="1"/>
</dbReference>
<dbReference type="GO" id="GO:0015074">
    <property type="term" value="P:DNA integration"/>
    <property type="evidence" value="ECO:0007669"/>
    <property type="project" value="UniProtKB-KW"/>
</dbReference>
<accession>A8YBH2</accession>
<comment type="similarity">
    <text evidence="1">Belongs to the 'phage' integrase family.</text>
</comment>
<evidence type="ECO:0000256" key="5">
    <source>
        <dbReference type="PROSITE-ProRule" id="PRU01248"/>
    </source>
</evidence>
<evidence type="ECO:0000256" key="4">
    <source>
        <dbReference type="ARBA" id="ARBA00023172"/>
    </source>
</evidence>
<dbReference type="SUPFAM" id="SSF47823">
    <property type="entry name" value="lambda integrase-like, N-terminal domain"/>
    <property type="match status" value="1"/>
</dbReference>
<name>A8YBH2_MICA7</name>
<protein>
    <submittedName>
        <fullName evidence="8">Genome sequencing data, contig C272</fullName>
    </submittedName>
</protein>
<dbReference type="InterPro" id="IPR011010">
    <property type="entry name" value="DNA_brk_join_enz"/>
</dbReference>
<evidence type="ECO:0000259" key="7">
    <source>
        <dbReference type="PROSITE" id="PS51900"/>
    </source>
</evidence>
<dbReference type="AlphaFoldDB" id="A8YBH2"/>
<keyword evidence="4" id="KW-0233">DNA recombination</keyword>
<dbReference type="Gene3D" id="1.10.443.10">
    <property type="entry name" value="Intergrase catalytic core"/>
    <property type="match status" value="1"/>
</dbReference>
<evidence type="ECO:0000256" key="3">
    <source>
        <dbReference type="ARBA" id="ARBA00023125"/>
    </source>
</evidence>
<gene>
    <name evidence="8" type="ORF">IPF_4439</name>
</gene>
<dbReference type="PANTHER" id="PTHR30349">
    <property type="entry name" value="PHAGE INTEGRASE-RELATED"/>
    <property type="match status" value="1"/>
</dbReference>
<dbReference type="PROSITE" id="PS51900">
    <property type="entry name" value="CB"/>
    <property type="match status" value="1"/>
</dbReference>
<evidence type="ECO:0000259" key="6">
    <source>
        <dbReference type="PROSITE" id="PS51898"/>
    </source>
</evidence>
<evidence type="ECO:0000313" key="8">
    <source>
        <dbReference type="EMBL" id="CAO86533.1"/>
    </source>
</evidence>
<dbReference type="SUPFAM" id="SSF56349">
    <property type="entry name" value="DNA breaking-rejoining enzymes"/>
    <property type="match status" value="1"/>
</dbReference>
<dbReference type="CDD" id="cd01195">
    <property type="entry name" value="INT_C_like_5"/>
    <property type="match status" value="1"/>
</dbReference>
<dbReference type="Pfam" id="PF02899">
    <property type="entry name" value="Phage_int_SAM_1"/>
    <property type="match status" value="1"/>
</dbReference>
<dbReference type="EMBL" id="AM778902">
    <property type="protein sequence ID" value="CAO86533.1"/>
    <property type="molecule type" value="Genomic_DNA"/>
</dbReference>
<dbReference type="Gene3D" id="1.10.150.130">
    <property type="match status" value="1"/>
</dbReference>
<feature type="domain" description="Core-binding (CB)" evidence="7">
    <location>
        <begin position="38"/>
        <end position="122"/>
    </location>
</feature>
<evidence type="ECO:0000256" key="1">
    <source>
        <dbReference type="ARBA" id="ARBA00008857"/>
    </source>
</evidence>
<sequence length="335" mass="37932">MRVISRKYFDNDAFRYMNSRIVPINPKLSHLSPVSPDLDWDRVLTDWLNTKRSPHTQRVYRRDIENFLADLNLELGKFLTLDRHGAYAIVSRYKGELIKNNLKSATINRRLAAIKSLVSFAYNCGHCEFMLESVKGEKLCAYRDTTGIDPETFKRVLGGIDRTSLKGIRDYALLILLWSNALRRSEVSKANIGDFDPVTKTLRIFGKGRGNNSEIVSLGIATVRAIEAWLEARGEHQPDKALFVSVNPGYSDGRLCTQGIYTIVKTRCQDAGITKIMSPHRIRHSAITAALDATNGDVRRVQKLSRHSSLNTLLIYDDNRRNHQGEVTDILDSLV</sequence>
<reference evidence="8" key="1">
    <citation type="submission" date="2007-08" db="EMBL/GenBank/DDBJ databases">
        <authorList>
            <person name="Frangeul L."/>
        </authorList>
    </citation>
    <scope>NUCLEOTIDE SEQUENCE</scope>
    <source>
        <strain evidence="8">PCC 7806</strain>
    </source>
</reference>
<dbReference type="InterPro" id="IPR002104">
    <property type="entry name" value="Integrase_catalytic"/>
</dbReference>
<dbReference type="InterPro" id="IPR050090">
    <property type="entry name" value="Tyrosine_recombinase_XerCD"/>
</dbReference>
<dbReference type="InterPro" id="IPR010998">
    <property type="entry name" value="Integrase_recombinase_N"/>
</dbReference>
<dbReference type="GO" id="GO:0006310">
    <property type="term" value="P:DNA recombination"/>
    <property type="evidence" value="ECO:0007669"/>
    <property type="project" value="UniProtKB-KW"/>
</dbReference>
<proteinExistence type="inferred from homology"/>
<dbReference type="GO" id="GO:0003677">
    <property type="term" value="F:DNA binding"/>
    <property type="evidence" value="ECO:0007669"/>
    <property type="project" value="UniProtKB-UniRule"/>
</dbReference>
<dbReference type="InterPro" id="IPR004107">
    <property type="entry name" value="Integrase_SAM-like_N"/>
</dbReference>
<keyword evidence="3 5" id="KW-0238">DNA-binding</keyword>
<dbReference type="PROSITE" id="PS51898">
    <property type="entry name" value="TYR_RECOMBINASE"/>
    <property type="match status" value="1"/>
</dbReference>